<reference evidence="3 4" key="1">
    <citation type="submission" date="2014-07" db="EMBL/GenBank/DDBJ databases">
        <title>Draft genome sequence of Thalassospira xianhensis P-4 (MCCC 1A02616).</title>
        <authorList>
            <person name="Lai Q."/>
            <person name="Shao Z."/>
        </authorList>
    </citation>
    <scope>NUCLEOTIDE SEQUENCE [LARGE SCALE GENOMIC DNA]</scope>
    <source>
        <strain evidence="3 4">MCCC 1A02616</strain>
    </source>
</reference>
<feature type="coiled-coil region" evidence="1">
    <location>
        <begin position="205"/>
        <end position="232"/>
    </location>
</feature>
<keyword evidence="4" id="KW-1185">Reference proteome</keyword>
<dbReference type="AlphaFoldDB" id="A0A367UH10"/>
<comment type="caution">
    <text evidence="3">The sequence shown here is derived from an EMBL/GenBank/DDBJ whole genome shotgun (WGS) entry which is preliminary data.</text>
</comment>
<sequence>MAYSSAIVANKLLKLAAKNGRRMDEPQMMMLIYLCHGFHLAETREALVSEPVISYRYGPVLEHLHREHLYQLRGTAISKLLPVSLNDEELSFKAEKLIENVFEFVSFADSVTLSTLFNIDDGPASTLFDVKPGTVVSDEDIRLFFREFENWEIEIPGFNNEDDLHALQKAHEEGFNEAISETKKVQVHLKERLRILKRTGAAQKVQLMQKRVELYRDSLEALNAKLVSLKKEPRTTLLPLGTEVVFTDSKEESDYLPAAGTPGLIVGYFPQSLHPHTVLIDDPEVPGAKTVVTTNAGSVIETAVDNPGPRLKTYAYRPTHSRTEDDGNGYGLEIMALKSNDNTLIFGSPRNREMHAPIAFSSEILLLGIIPYSRAADVLSQCGFQPVDRHHAADGPIISYQKDKGPRGGPWGGM</sequence>
<feature type="region of interest" description="Disordered" evidence="2">
    <location>
        <begin position="395"/>
        <end position="414"/>
    </location>
</feature>
<name>A0A367UH10_9PROT</name>
<dbReference type="Proteomes" id="UP000252419">
    <property type="component" value="Unassembled WGS sequence"/>
</dbReference>
<protein>
    <recommendedName>
        <fullName evidence="5">Antitoxin SocA-like Panacea domain-containing protein</fullName>
    </recommendedName>
</protein>
<evidence type="ECO:0000313" key="4">
    <source>
        <dbReference type="Proteomes" id="UP000252419"/>
    </source>
</evidence>
<organism evidence="3 4">
    <name type="scientific">Thalassospira xianhensis MCCC 1A02616</name>
    <dbReference type="NCBI Taxonomy" id="1177929"/>
    <lineage>
        <taxon>Bacteria</taxon>
        <taxon>Pseudomonadati</taxon>
        <taxon>Pseudomonadota</taxon>
        <taxon>Alphaproteobacteria</taxon>
        <taxon>Rhodospirillales</taxon>
        <taxon>Thalassospiraceae</taxon>
        <taxon>Thalassospira</taxon>
    </lineage>
</organism>
<evidence type="ECO:0000256" key="1">
    <source>
        <dbReference type="SAM" id="Coils"/>
    </source>
</evidence>
<keyword evidence="1" id="KW-0175">Coiled coil</keyword>
<evidence type="ECO:0000313" key="3">
    <source>
        <dbReference type="EMBL" id="RCK06342.1"/>
    </source>
</evidence>
<evidence type="ECO:0008006" key="5">
    <source>
        <dbReference type="Google" id="ProtNLM"/>
    </source>
</evidence>
<dbReference type="RefSeq" id="WP_114121549.1">
    <property type="nucleotide sequence ID" value="NZ_JPWA01000008.1"/>
</dbReference>
<proteinExistence type="predicted"/>
<evidence type="ECO:0000256" key="2">
    <source>
        <dbReference type="SAM" id="MobiDB-lite"/>
    </source>
</evidence>
<accession>A0A367UH10</accession>
<dbReference type="EMBL" id="JPWA01000008">
    <property type="protein sequence ID" value="RCK06342.1"/>
    <property type="molecule type" value="Genomic_DNA"/>
</dbReference>
<gene>
    <name evidence="3" type="ORF">TH5_09075</name>
</gene>